<feature type="chain" id="PRO_5040264508" evidence="3">
    <location>
        <begin position="28"/>
        <end position="2664"/>
    </location>
</feature>
<name>A0A9N8E5I4_9STRA</name>
<feature type="compositionally biased region" description="Polar residues" evidence="1">
    <location>
        <begin position="2570"/>
        <end position="2580"/>
    </location>
</feature>
<keyword evidence="2" id="KW-1133">Transmembrane helix</keyword>
<dbReference type="InterPro" id="IPR007498">
    <property type="entry name" value="PqiA-like"/>
</dbReference>
<feature type="transmembrane region" description="Helical" evidence="2">
    <location>
        <begin position="2098"/>
        <end position="2119"/>
    </location>
</feature>
<feature type="region of interest" description="Disordered" evidence="1">
    <location>
        <begin position="2550"/>
        <end position="2664"/>
    </location>
</feature>
<reference evidence="4" key="1">
    <citation type="submission" date="2020-06" db="EMBL/GenBank/DDBJ databases">
        <authorList>
            <consortium name="Plant Systems Biology data submission"/>
        </authorList>
    </citation>
    <scope>NUCLEOTIDE SEQUENCE</scope>
    <source>
        <strain evidence="4">D6</strain>
    </source>
</reference>
<feature type="compositionally biased region" description="Basic and acidic residues" evidence="1">
    <location>
        <begin position="2554"/>
        <end position="2563"/>
    </location>
</feature>
<evidence type="ECO:0000313" key="4">
    <source>
        <dbReference type="EMBL" id="CAB9512941.1"/>
    </source>
</evidence>
<feature type="transmembrane region" description="Helical" evidence="2">
    <location>
        <begin position="1685"/>
        <end position="1710"/>
    </location>
</feature>
<feature type="region of interest" description="Disordered" evidence="1">
    <location>
        <begin position="2248"/>
        <end position="2328"/>
    </location>
</feature>
<feature type="transmembrane region" description="Helical" evidence="2">
    <location>
        <begin position="1873"/>
        <end position="1891"/>
    </location>
</feature>
<evidence type="ECO:0000256" key="3">
    <source>
        <dbReference type="SAM" id="SignalP"/>
    </source>
</evidence>
<dbReference type="Proteomes" id="UP001153069">
    <property type="component" value="Unassembled WGS sequence"/>
</dbReference>
<feature type="region of interest" description="Disordered" evidence="1">
    <location>
        <begin position="2356"/>
        <end position="2409"/>
    </location>
</feature>
<feature type="compositionally biased region" description="Low complexity" evidence="1">
    <location>
        <begin position="2257"/>
        <end position="2269"/>
    </location>
</feature>
<feature type="compositionally biased region" description="Polar residues" evidence="1">
    <location>
        <begin position="2483"/>
        <end position="2503"/>
    </location>
</feature>
<keyword evidence="5" id="KW-1185">Reference proteome</keyword>
<feature type="compositionally biased region" description="Basic and acidic residues" evidence="1">
    <location>
        <begin position="2380"/>
        <end position="2390"/>
    </location>
</feature>
<feature type="transmembrane region" description="Helical" evidence="2">
    <location>
        <begin position="2202"/>
        <end position="2220"/>
    </location>
</feature>
<comment type="caution">
    <text evidence="4">The sequence shown here is derived from an EMBL/GenBank/DDBJ whole genome shotgun (WGS) entry which is preliminary data.</text>
</comment>
<proteinExistence type="predicted"/>
<dbReference type="InterPro" id="IPR017943">
    <property type="entry name" value="Bactericidal_perm-incr_a/b_dom"/>
</dbReference>
<gene>
    <name evidence="4" type="ORF">SEMRO_562_G167120.1</name>
</gene>
<feature type="transmembrane region" description="Helical" evidence="2">
    <location>
        <begin position="2021"/>
        <end position="2042"/>
    </location>
</feature>
<dbReference type="GO" id="GO:0008289">
    <property type="term" value="F:lipid binding"/>
    <property type="evidence" value="ECO:0007669"/>
    <property type="project" value="InterPro"/>
</dbReference>
<feature type="compositionally biased region" description="Basic and acidic residues" evidence="1">
    <location>
        <begin position="2581"/>
        <end position="2591"/>
    </location>
</feature>
<feature type="transmembrane region" description="Helical" evidence="2">
    <location>
        <begin position="1816"/>
        <end position="1838"/>
    </location>
</feature>
<evidence type="ECO:0000256" key="1">
    <source>
        <dbReference type="SAM" id="MobiDB-lite"/>
    </source>
</evidence>
<keyword evidence="3" id="KW-0732">Signal</keyword>
<dbReference type="Pfam" id="PF04403">
    <property type="entry name" value="PqiA"/>
    <property type="match status" value="2"/>
</dbReference>
<dbReference type="PANTHER" id="PTHR34730:SF1">
    <property type="entry name" value="PARAQUAT-INDUCIBLE PROTEIN A"/>
    <property type="match status" value="1"/>
</dbReference>
<evidence type="ECO:0000256" key="2">
    <source>
        <dbReference type="SAM" id="Phobius"/>
    </source>
</evidence>
<feature type="compositionally biased region" description="Polar residues" evidence="1">
    <location>
        <begin position="2356"/>
        <end position="2376"/>
    </location>
</feature>
<feature type="signal peptide" evidence="3">
    <location>
        <begin position="1"/>
        <end position="27"/>
    </location>
</feature>
<dbReference type="OrthoDB" id="48427at2759"/>
<protein>
    <submittedName>
        <fullName evidence="4">Paraquat-inducible protein A</fullName>
    </submittedName>
</protein>
<accession>A0A9N8E5I4</accession>
<dbReference type="SUPFAM" id="SSF55394">
    <property type="entry name" value="Bactericidal permeability-increasing protein, BPI"/>
    <property type="match status" value="1"/>
</dbReference>
<keyword evidence="2" id="KW-0812">Transmembrane</keyword>
<organism evidence="4 5">
    <name type="scientific">Seminavis robusta</name>
    <dbReference type="NCBI Taxonomy" id="568900"/>
    <lineage>
        <taxon>Eukaryota</taxon>
        <taxon>Sar</taxon>
        <taxon>Stramenopiles</taxon>
        <taxon>Ochrophyta</taxon>
        <taxon>Bacillariophyta</taxon>
        <taxon>Bacillariophyceae</taxon>
        <taxon>Bacillariophycidae</taxon>
        <taxon>Naviculales</taxon>
        <taxon>Naviculaceae</taxon>
        <taxon>Seminavis</taxon>
    </lineage>
</organism>
<evidence type="ECO:0000313" key="5">
    <source>
        <dbReference type="Proteomes" id="UP001153069"/>
    </source>
</evidence>
<feature type="region of interest" description="Disordered" evidence="1">
    <location>
        <begin position="2483"/>
        <end position="2519"/>
    </location>
</feature>
<sequence>MTLKRQSSYSSSWLFLLVTLVASVANAMDTPSSTSSVAMTAMAHQSSSQVEVFDQSSTPESRRQRPVYPEFVSPVTGSRLHWTNSSHPPLGGLFYSNHSTTGRSSASSRSSNGRSLAEGDFASLIAILDGATIDIPGEFEHDLGNVDPLNLVGFFTGDRLENKLQVKNIQCRQLMLGDLVFDVKAPLIVDQVRTIPITLTVVDLDFDCEADYHYTLSNTDGRFFLYSRGSDVHIDMTITTAKTSPRDMAAQVLDCVPNVVISDIDVSTDSFLGKILNAVEAVIRGPVRDALNGVVCDELRSVGTTTLPDLLQQSDDIIEPYLQPVPNKLLNPLYEEEQLLKQQAATANSLTGSLFNAGQFMNFLSSANSQNDATDLAHFLLSALDEIDAWLGGSVTLDNGQSDLGINMLLRDTILDANGAMALDMTRGNVVTAIGTPTDSAVAVANPGKGMTLVKTHDKLLELSLSLDKITLFGLDSMTRFDMLQRIGQHTLQTQLAWEFFQGVADLSLVLKPSTLEDTLWSDVPANRQLVEQIQLTMTAKEISSMITIFLAIHQTKLGQLPLGGLMHSTNILKCTFATVYQGGNLVAGLNVNVGDLVVPTFQGFSSPGLNRVLTEAMELLFELYERWMLQALPHLTQTKLRAQLNDLWNDFLTSLGITSGVDMEQACRVPQEVTGMVDFRDFFLTPDKAKELGGTGLEPYGDIVPLLFELLHEQLLVPNENDPDKRLQLNNLLLDPLTKAQSGTPGMLHFPSDLVSLVVNKTEALASSNNNVMSEIAASLFEYFELRLYDTKVRNINTIVDAHVLKPSSESPHLLQNKVQFGPIAGRPLNASVRVLMSVHQPSSGNATGTSVRRNLVDKEDHIMDISLSAMSLELVADLMAMVDAKALMNFQLQDIADPYCWLATMPAPALTSDGKILPGSNNAESNLGMKLEAFLADFEKFALDLNCVNEACAQGSLGALQELSKIWQQNNVTAHLAERYQAFATELLTGDYAHNRMARWLDEAPGKCLHREEYSPLQSPYPPLELPVFSLEAMDTMLFSALTATQAGFLALSGGNGESLFAGITVPSIQPRANLSDPTKRYMDFTDNEYGTGSLGELISYLLSQANVLLGVNPNNDSPASTNGTTSGSDSGINGIVKDMLSGEDVLEVQFQDATLVGSSNLQLRLNSLRVVGLDTFTHFNIFDAVEPHLLHNSLRLDKLSAEIDLSIVSASDSDSNEQRLVLSMTAQDIDAFLPVFVAIDIDKLDAIQLGSLLDIKNILPCILTAVEDIHVPAMKLSIGSVSDLMVKGLLPASNAAFETSSAAIADAFGAIDFDEFLGPLVQGVINGMIRSYVKDASCTNIMQSYISSARRRTQKDEPSFIDFRDLFLSTTLAKDYGGSGESPYGDLFRTALAFVEDLILDVDPATKLSSVNELLIAPLTEAVSKERGSLIMSDTLVDVKNRVNVGGLDAMFTFRASDAKIQNLDTMGAPIDLLAPVAQETNLLNNTASIGVVNDRPLRASIRLLLGLEGDENTQLRNDLELTMDLHTATLVLTALLKVAANEFAEFPIGDILNSDCWLAKMPAPSLDKYGFRAENAEPSAAVSEIEAALSKMNLRADCYSCTSPGLRDFDTEGSKDIDKVANRVFDYAADVLGGRFLQTQIDRALNHAAKRCPHDSDYEPNFVLPKYETFEQEPETSSTTVLLMILIATAITIAVLALIVLARLCFVRARHRRLLKSLPDRQLYLLQKEQESEDKRERELNAVTSSLFASTATIPAFVRFVVPVVILGNIGFFLSGHLSLGATVNIHVQLAGQVIRIDEFFSFSMVQSTIDIWNAGGKALAALIFIFSGIWPYTKSVMTLMLWFLPPSTVSMTTRGSVLIWLDTLAKWSMIDIFVLLVSIAGFRVSIVSPNLDFLPEDFYAVDLLVVPAWGLYANMIAQLISQVSSHVVIYYHRRVVNQATLARRALFRKTSRLLENDEENVTDGFLDDREQVSLAASFEDENSQDAQRRDRLCSHAFVRPHSNNARLVPRGFVNPFLVLLGIALSVLVIVGCILPSYSLEVLGILGVLVESGNRWEQAVQKHSVLSTTKMLMDQAAFLGGAGNYLGLGTLSTLLVVTVLIVPLTQTFVLLVHWFAPMTRKARSRMENFLEGLQAWQYVEVYIIATVVATWQLGPISQFMINAYCGSLDSTFDMMVYYGILNEEDAQCFQVEAGIESAAYILVASAVLLAVLNTYIGNASRQYFRDIDNKSKKETFAVPKNLSATLNHDEDSSSGPGQSVSLSGGRRPGLESRGNSFNDEGQSLLEADPLAPPSTNLQEENAKRSDPLAPPEDDGNTPSWRRGDALKKIHPVPVLFSDKFRWTLVQSVHDTVASDTSNGDPSMANINDSTDSPSEEEARSLLKGDFPDPVPSAAPSSRDDNSLKDGFEEVELGEMEYGQMEYVENDDSDDDEDFKFKDEVVKVSDLDEGWESESDDGVHDAVSEMGNTHAMSIDDTTNHESTAFSLNTSPSDDVQSSAYGTHRDESNDSVLLDSNTDDAFSAVSDDPGIPQLRSELADFDRQISNDPDELDRRLAGGHDVDDDGATQPSSVFVQDDTTARESNRFEDEVQTANDSSEGDYSFETATNTGTEEEIVVQTVDDPQPIRLQPRRASGFPDNNFRGSINQGGQGNSKLQDAFMS</sequence>
<dbReference type="PANTHER" id="PTHR34730">
    <property type="entry name" value="UNNAMED PRODUCT"/>
    <property type="match status" value="1"/>
</dbReference>
<keyword evidence="2" id="KW-0472">Membrane</keyword>
<dbReference type="EMBL" id="CAICTM010000561">
    <property type="protein sequence ID" value="CAB9512941.1"/>
    <property type="molecule type" value="Genomic_DNA"/>
</dbReference>
<dbReference type="Gene3D" id="3.15.10.10">
    <property type="entry name" value="Bactericidal permeability-increasing protein, domain 1"/>
    <property type="match status" value="1"/>
</dbReference>